<protein>
    <submittedName>
        <fullName evidence="5">Altronate dehydratase large subunit</fullName>
    </submittedName>
</protein>
<evidence type="ECO:0000259" key="4">
    <source>
        <dbReference type="Pfam" id="PF20629"/>
    </source>
</evidence>
<dbReference type="Pfam" id="PF20629">
    <property type="entry name" value="GD_AH_C"/>
    <property type="match status" value="1"/>
</dbReference>
<dbReference type="PANTHER" id="PTHR30536">
    <property type="entry name" value="ALTRONATE/GALACTARATE DEHYDRATASE"/>
    <property type="match status" value="1"/>
</dbReference>
<feature type="domain" description="D-galactarate/Altronate dehydratase second" evidence="3">
    <location>
        <begin position="5"/>
        <end position="131"/>
    </location>
</feature>
<gene>
    <name evidence="5" type="ORF">TAGGR_1688</name>
</gene>
<dbReference type="GO" id="GO:0019698">
    <property type="term" value="P:D-galacturonate catabolic process"/>
    <property type="evidence" value="ECO:0007669"/>
    <property type="project" value="TreeGrafter"/>
</dbReference>
<evidence type="ECO:0000313" key="6">
    <source>
        <dbReference type="Proteomes" id="UP000054976"/>
    </source>
</evidence>
<dbReference type="OrthoDB" id="9804574at2"/>
<keyword evidence="6" id="KW-1185">Reference proteome</keyword>
<dbReference type="Pfam" id="PF04295">
    <property type="entry name" value="GD_AH_second"/>
    <property type="match status" value="1"/>
</dbReference>
<dbReference type="GO" id="GO:0016829">
    <property type="term" value="F:lyase activity"/>
    <property type="evidence" value="ECO:0007669"/>
    <property type="project" value="UniProtKB-KW"/>
</dbReference>
<keyword evidence="2" id="KW-0456">Lyase</keyword>
<dbReference type="RefSeq" id="WP_059175948.1">
    <property type="nucleotide sequence ID" value="NZ_BCNO01000001.1"/>
</dbReference>
<dbReference type="EMBL" id="BCNO01000001">
    <property type="protein sequence ID" value="GAQ94504.1"/>
    <property type="molecule type" value="Genomic_DNA"/>
</dbReference>
<dbReference type="InterPro" id="IPR052172">
    <property type="entry name" value="UxaA_altronate/galactarate_dh"/>
</dbReference>
<evidence type="ECO:0000256" key="2">
    <source>
        <dbReference type="ARBA" id="ARBA00023239"/>
    </source>
</evidence>
<evidence type="ECO:0000256" key="1">
    <source>
        <dbReference type="ARBA" id="ARBA00010986"/>
    </source>
</evidence>
<reference evidence="6" key="1">
    <citation type="submission" date="2016-01" db="EMBL/GenBank/DDBJ databases">
        <title>Draft genome sequence of Thermodesulfovibrio aggregans strain TGE-P1.</title>
        <authorList>
            <person name="Sekiguchi Y."/>
            <person name="Ohashi A."/>
            <person name="Matsuura N."/>
            <person name="Tourlousse M.D."/>
        </authorList>
    </citation>
    <scope>NUCLEOTIDE SEQUENCE [LARGE SCALE GENOMIC DNA]</scope>
    <source>
        <strain evidence="6">TGE-P1</strain>
    </source>
</reference>
<feature type="domain" description="D-galactarate/Altronate dehydratase C-terminal" evidence="4">
    <location>
        <begin position="142"/>
        <end position="382"/>
    </location>
</feature>
<dbReference type="InterPro" id="IPR007392">
    <property type="entry name" value="GD_AH_second"/>
</dbReference>
<proteinExistence type="inferred from homology"/>
<comment type="similarity">
    <text evidence="1">Belongs to the UxaA family.</text>
</comment>
<dbReference type="PANTHER" id="PTHR30536:SF5">
    <property type="entry name" value="ALTRONATE DEHYDRATASE"/>
    <property type="match status" value="1"/>
</dbReference>
<dbReference type="AlphaFoldDB" id="A0A0U9HN56"/>
<comment type="caution">
    <text evidence="5">The sequence shown here is derived from an EMBL/GenBank/DDBJ whole genome shotgun (WGS) entry which is preliminary data.</text>
</comment>
<evidence type="ECO:0000259" key="3">
    <source>
        <dbReference type="Pfam" id="PF04295"/>
    </source>
</evidence>
<dbReference type="STRING" id="86166.TAGGR_1688"/>
<organism evidence="5 6">
    <name type="scientific">Thermodesulfovibrio aggregans</name>
    <dbReference type="NCBI Taxonomy" id="86166"/>
    <lineage>
        <taxon>Bacteria</taxon>
        <taxon>Pseudomonadati</taxon>
        <taxon>Nitrospirota</taxon>
        <taxon>Thermodesulfovibrionia</taxon>
        <taxon>Thermodesulfovibrionales</taxon>
        <taxon>Thermodesulfovibrionaceae</taxon>
        <taxon>Thermodesulfovibrio</taxon>
    </lineage>
</organism>
<accession>A0A0U9HN56</accession>
<name>A0A0U9HN56_9BACT</name>
<sequence>MKIRGFIRPDGGVGIRNHLLIIPTVVCASTVAERIASFVEGAISLANQHGCCQIGADLALTENVLIGLGKNPNVGAVLVVSLECGGVSGERMVEEISKTGKPVEYVGIQKAGGSLKAIDNGTRLAQKLAQELLKMEREDADISEIILSVECGGSDTTSGLASNPVAGYVVDKIIELGATGMFSETTEVIGAEHLLAKRAVSKEVAEKLIEMVKKVEEKAKTLGVDIRGGQPTPGNIEGGISTIEEKSLGAIYKGGTKPLQGVLDYGEKPFGKGLYFMDTPGQDIESITGMTAGGSQVVIFTTGRGTPTGSPIAPVIKITGNPETYKLMEDNIDFYCGTIIEGIESIEEAGERLFKLMIEVINGRLTKAEALKHREFGMFKLVSTF</sequence>
<evidence type="ECO:0000313" key="5">
    <source>
        <dbReference type="EMBL" id="GAQ94504.1"/>
    </source>
</evidence>
<dbReference type="InterPro" id="IPR048332">
    <property type="entry name" value="GD_AH_C"/>
</dbReference>
<dbReference type="Proteomes" id="UP000054976">
    <property type="component" value="Unassembled WGS sequence"/>
</dbReference>